<dbReference type="InterPro" id="IPR035068">
    <property type="entry name" value="TldD/PmbA_N"/>
</dbReference>
<dbReference type="InterPro" id="IPR002510">
    <property type="entry name" value="Metalloprtase-TldD/E_N"/>
</dbReference>
<evidence type="ECO:0000259" key="7">
    <source>
        <dbReference type="Pfam" id="PF19290"/>
    </source>
</evidence>
<evidence type="ECO:0000313" key="9">
    <source>
        <dbReference type="Proteomes" id="UP000236248"/>
    </source>
</evidence>
<dbReference type="KEGG" id="ncv:NCAV_1100"/>
<feature type="domain" description="Metalloprotease TldD/E N-terminal" evidence="5">
    <location>
        <begin position="27"/>
        <end position="92"/>
    </location>
</feature>
<feature type="domain" description="Metalloprotease TldD/E C-terminal" evidence="6">
    <location>
        <begin position="242"/>
        <end position="477"/>
    </location>
</feature>
<dbReference type="GO" id="GO:0006508">
    <property type="term" value="P:proteolysis"/>
    <property type="evidence" value="ECO:0007669"/>
    <property type="project" value="UniProtKB-KW"/>
</dbReference>
<dbReference type="SUPFAM" id="SSF111283">
    <property type="entry name" value="Putative modulator of DNA gyrase, PmbA/TldD"/>
    <property type="match status" value="1"/>
</dbReference>
<evidence type="ECO:0000259" key="6">
    <source>
        <dbReference type="Pfam" id="PF19289"/>
    </source>
</evidence>
<dbReference type="PANTHER" id="PTHR30624:SF0">
    <property type="entry name" value="METALLOPROTEASE SLR0863"/>
    <property type="match status" value="1"/>
</dbReference>
<dbReference type="EMBL" id="LT981265">
    <property type="protein sequence ID" value="SPC34277.1"/>
    <property type="molecule type" value="Genomic_DNA"/>
</dbReference>
<dbReference type="Pfam" id="PF01523">
    <property type="entry name" value="PmbA_TldD_1st"/>
    <property type="match status" value="1"/>
</dbReference>
<keyword evidence="4" id="KW-0482">Metalloprotease</keyword>
<dbReference type="GO" id="GO:0008237">
    <property type="term" value="F:metallopeptidase activity"/>
    <property type="evidence" value="ECO:0007669"/>
    <property type="project" value="UniProtKB-KW"/>
</dbReference>
<keyword evidence="2" id="KW-0645">Protease</keyword>
<dbReference type="PANTHER" id="PTHR30624">
    <property type="entry name" value="UNCHARACTERIZED PROTEIN TLDD AND PMBA"/>
    <property type="match status" value="1"/>
</dbReference>
<dbReference type="AlphaFoldDB" id="A0A2K5ARL4"/>
<dbReference type="InterPro" id="IPR045569">
    <property type="entry name" value="Metalloprtase-TldD/E_C"/>
</dbReference>
<evidence type="ECO:0000259" key="5">
    <source>
        <dbReference type="Pfam" id="PF01523"/>
    </source>
</evidence>
<accession>A0A2K5ARL4</accession>
<evidence type="ECO:0000256" key="2">
    <source>
        <dbReference type="ARBA" id="ARBA00022670"/>
    </source>
</evidence>
<evidence type="ECO:0000256" key="4">
    <source>
        <dbReference type="ARBA" id="ARBA00023049"/>
    </source>
</evidence>
<dbReference type="Pfam" id="PF19289">
    <property type="entry name" value="PmbA_TldD_3rd"/>
    <property type="match status" value="1"/>
</dbReference>
<keyword evidence="9" id="KW-1185">Reference proteome</keyword>
<dbReference type="InterPro" id="IPR036059">
    <property type="entry name" value="TldD/PmbA_sf"/>
</dbReference>
<dbReference type="Proteomes" id="UP000236248">
    <property type="component" value="Chromosome NCAV"/>
</dbReference>
<keyword evidence="3" id="KW-0378">Hydrolase</keyword>
<reference evidence="9" key="1">
    <citation type="submission" date="2018-01" db="EMBL/GenBank/DDBJ databases">
        <authorList>
            <person name="Kerou L M."/>
        </authorList>
    </citation>
    <scope>NUCLEOTIDE SEQUENCE [LARGE SCALE GENOMIC DNA]</scope>
    <source>
        <strain evidence="9">SCU2</strain>
    </source>
</reference>
<dbReference type="InterPro" id="IPR025502">
    <property type="entry name" value="TldD"/>
</dbReference>
<sequence length="487" mass="54061">MCDAMSIDEDLASLAIRHALAVGAEYVDVRYEYRESRWLLLEDARIEHVAYSTDRGMGIRVLVDGAWGFYAVAEPSSSDEVKEGVENAFKLAKGSSTRLKDKDRVKLADVKAYTDKVNIGFKKDTRERFDELVRLARDADHAMRSNDKEKRLHKTSISAGYDYVEKLFMSSDGSNILQRYMDTVMNISATAHEGSLNETVSRTDGGRGGLELLEGADIIAKASSIASDAIMLLNAKPAREDKATLIMDPDFVALLTHEILGHPSEADRVLGYEMAWAGGAWWAGMLGKRIGSSLLNVSDDPTIEGSLGHYMYDDEGVKAREKVLVREGVLVGHMQSRETASIFNVEPNAGMRATGYEFMPLIRMACTYIKPLDYSLEEMIKDIKHGYIIHGQKVPSIDMYRYNWSISCQYARRIEDGEVVEGPEGMLRDVIVMGNAPEFFASIDACSKQYEIRPILNCGKGDPMQTLRMGNGGPYVRAIATVKSVAV</sequence>
<dbReference type="InterPro" id="IPR045570">
    <property type="entry name" value="Metalloprtase-TldD/E_cen_dom"/>
</dbReference>
<evidence type="ECO:0000313" key="8">
    <source>
        <dbReference type="EMBL" id="SPC34277.1"/>
    </source>
</evidence>
<dbReference type="GO" id="GO:0005829">
    <property type="term" value="C:cytosol"/>
    <property type="evidence" value="ECO:0007669"/>
    <property type="project" value="TreeGrafter"/>
</dbReference>
<protein>
    <submittedName>
        <fullName evidence="8">Peptidase U62 modulator of DNA gyrase</fullName>
    </submittedName>
</protein>
<feature type="domain" description="Metalloprotease TldD/E central" evidence="7">
    <location>
        <begin position="129"/>
        <end position="226"/>
    </location>
</feature>
<dbReference type="Pfam" id="PF19290">
    <property type="entry name" value="PmbA_TldD_2nd"/>
    <property type="match status" value="1"/>
</dbReference>
<name>A0A2K5ARL4_9ARCH</name>
<gene>
    <name evidence="8" type="ORF">NCAV_1100</name>
</gene>
<comment type="similarity">
    <text evidence="1">Belongs to the peptidase U62 family.</text>
</comment>
<dbReference type="InterPro" id="IPR051463">
    <property type="entry name" value="Peptidase_U62_metallo"/>
</dbReference>
<evidence type="ECO:0000256" key="1">
    <source>
        <dbReference type="ARBA" id="ARBA00005836"/>
    </source>
</evidence>
<evidence type="ECO:0000256" key="3">
    <source>
        <dbReference type="ARBA" id="ARBA00022801"/>
    </source>
</evidence>
<organism evidence="8 9">
    <name type="scientific">Candidatus Nitrosocaldus cavascurensis</name>
    <dbReference type="NCBI Taxonomy" id="2058097"/>
    <lineage>
        <taxon>Archaea</taxon>
        <taxon>Nitrososphaerota</taxon>
        <taxon>Nitrososphaeria</taxon>
        <taxon>Candidatus Nitrosocaldales</taxon>
        <taxon>Candidatus Nitrosocaldaceae</taxon>
        <taxon>Candidatus Nitrosocaldus</taxon>
    </lineage>
</organism>
<proteinExistence type="inferred from homology"/>
<dbReference type="Gene3D" id="3.30.2290.10">
    <property type="entry name" value="PmbA/TldD superfamily"/>
    <property type="match status" value="1"/>
</dbReference>
<dbReference type="PIRSF" id="PIRSF004919">
    <property type="entry name" value="TldD"/>
    <property type="match status" value="1"/>
</dbReference>